<protein>
    <submittedName>
        <fullName evidence="1">Uncharacterized protein</fullName>
    </submittedName>
</protein>
<organism evidence="1 2">
    <name type="scientific">Portunus trituberculatus</name>
    <name type="common">Swimming crab</name>
    <name type="synonym">Neptunus trituberculatus</name>
    <dbReference type="NCBI Taxonomy" id="210409"/>
    <lineage>
        <taxon>Eukaryota</taxon>
        <taxon>Metazoa</taxon>
        <taxon>Ecdysozoa</taxon>
        <taxon>Arthropoda</taxon>
        <taxon>Crustacea</taxon>
        <taxon>Multicrustacea</taxon>
        <taxon>Malacostraca</taxon>
        <taxon>Eumalacostraca</taxon>
        <taxon>Eucarida</taxon>
        <taxon>Decapoda</taxon>
        <taxon>Pleocyemata</taxon>
        <taxon>Brachyura</taxon>
        <taxon>Eubrachyura</taxon>
        <taxon>Portunoidea</taxon>
        <taxon>Portunidae</taxon>
        <taxon>Portuninae</taxon>
        <taxon>Portunus</taxon>
    </lineage>
</organism>
<dbReference type="EMBL" id="VSRR010018145">
    <property type="protein sequence ID" value="MPC61020.1"/>
    <property type="molecule type" value="Genomic_DNA"/>
</dbReference>
<dbReference type="Proteomes" id="UP000324222">
    <property type="component" value="Unassembled WGS sequence"/>
</dbReference>
<proteinExistence type="predicted"/>
<keyword evidence="2" id="KW-1185">Reference proteome</keyword>
<sequence>MPICIGEVQGSQPRVWKKGLPDLLERHHPEVMTLDVGVESRQVDDQTRVLPVPPRDQEGTGQEDMAKILLQNPLEEHLLQYRRELRRC</sequence>
<dbReference type="AlphaFoldDB" id="A0A5B7GLE0"/>
<gene>
    <name evidence="1" type="ORF">E2C01_055081</name>
</gene>
<evidence type="ECO:0000313" key="1">
    <source>
        <dbReference type="EMBL" id="MPC61020.1"/>
    </source>
</evidence>
<reference evidence="1 2" key="1">
    <citation type="submission" date="2019-05" db="EMBL/GenBank/DDBJ databases">
        <title>Another draft genome of Portunus trituberculatus and its Hox gene families provides insights of decapod evolution.</title>
        <authorList>
            <person name="Jeong J.-H."/>
            <person name="Song I."/>
            <person name="Kim S."/>
            <person name="Choi T."/>
            <person name="Kim D."/>
            <person name="Ryu S."/>
            <person name="Kim W."/>
        </authorList>
    </citation>
    <scope>NUCLEOTIDE SEQUENCE [LARGE SCALE GENOMIC DNA]</scope>
    <source>
        <tissue evidence="1">Muscle</tissue>
    </source>
</reference>
<accession>A0A5B7GLE0</accession>
<comment type="caution">
    <text evidence="1">The sequence shown here is derived from an EMBL/GenBank/DDBJ whole genome shotgun (WGS) entry which is preliminary data.</text>
</comment>
<evidence type="ECO:0000313" key="2">
    <source>
        <dbReference type="Proteomes" id="UP000324222"/>
    </source>
</evidence>
<name>A0A5B7GLE0_PORTR</name>